<keyword evidence="2" id="KW-1185">Reference proteome</keyword>
<sequence length="78" mass="8234">MEPRRTEYLVGDLDPDALAAAYRCGHCHADTGTFTDEAGIVHIAVHHDDGCPVLGGAISSAPDVVRAVVGHIPDTFRP</sequence>
<dbReference type="Proteomes" id="UP000637788">
    <property type="component" value="Unassembled WGS sequence"/>
</dbReference>
<reference evidence="1" key="1">
    <citation type="journal article" date="2014" name="Int. J. Syst. Evol. Microbiol.">
        <title>Complete genome sequence of Corynebacterium casei LMG S-19264T (=DSM 44701T), isolated from a smear-ripened cheese.</title>
        <authorList>
            <consortium name="US DOE Joint Genome Institute (JGI-PGF)"/>
            <person name="Walter F."/>
            <person name="Albersmeier A."/>
            <person name="Kalinowski J."/>
            <person name="Ruckert C."/>
        </authorList>
    </citation>
    <scope>NUCLEOTIDE SEQUENCE</scope>
    <source>
        <strain evidence="1">JCM 3035</strain>
    </source>
</reference>
<evidence type="ECO:0000313" key="1">
    <source>
        <dbReference type="EMBL" id="GGK65464.1"/>
    </source>
</evidence>
<evidence type="ECO:0000313" key="2">
    <source>
        <dbReference type="Proteomes" id="UP000637788"/>
    </source>
</evidence>
<name>A0A917VCX7_9ACTN</name>
<accession>A0A917VCX7</accession>
<dbReference type="EMBL" id="BMPQ01000005">
    <property type="protein sequence ID" value="GGK65464.1"/>
    <property type="molecule type" value="Genomic_DNA"/>
</dbReference>
<reference evidence="1" key="2">
    <citation type="submission" date="2020-09" db="EMBL/GenBank/DDBJ databases">
        <authorList>
            <person name="Sun Q."/>
            <person name="Ohkuma M."/>
        </authorList>
    </citation>
    <scope>NUCLEOTIDE SEQUENCE</scope>
    <source>
        <strain evidence="1">JCM 3035</strain>
    </source>
</reference>
<dbReference type="RefSeq" id="WP_189322165.1">
    <property type="nucleotide sequence ID" value="NZ_BMPQ01000005.1"/>
</dbReference>
<gene>
    <name evidence="1" type="ORF">GCM10010094_28120</name>
</gene>
<dbReference type="AlphaFoldDB" id="A0A917VCX7"/>
<organism evidence="1 2">
    <name type="scientific">Streptomyces flaveus</name>
    <dbReference type="NCBI Taxonomy" id="66370"/>
    <lineage>
        <taxon>Bacteria</taxon>
        <taxon>Bacillati</taxon>
        <taxon>Actinomycetota</taxon>
        <taxon>Actinomycetes</taxon>
        <taxon>Kitasatosporales</taxon>
        <taxon>Streptomycetaceae</taxon>
        <taxon>Streptomyces</taxon>
        <taxon>Streptomyces aurantiacus group</taxon>
    </lineage>
</organism>
<comment type="caution">
    <text evidence="1">The sequence shown here is derived from an EMBL/GenBank/DDBJ whole genome shotgun (WGS) entry which is preliminary data.</text>
</comment>
<protein>
    <submittedName>
        <fullName evidence="1">Uncharacterized protein</fullName>
    </submittedName>
</protein>
<proteinExistence type="predicted"/>